<dbReference type="RefSeq" id="WP_091686653.1">
    <property type="nucleotide sequence ID" value="NZ_BAABFM010000024.1"/>
</dbReference>
<protein>
    <submittedName>
        <fullName evidence="1">Glutaredoxin-related protein</fullName>
    </submittedName>
</protein>
<dbReference type="Gene3D" id="3.40.30.10">
    <property type="entry name" value="Glutaredoxin"/>
    <property type="match status" value="1"/>
</dbReference>
<reference evidence="1 2" key="1">
    <citation type="submission" date="2016-10" db="EMBL/GenBank/DDBJ databases">
        <authorList>
            <person name="de Groot N.N."/>
        </authorList>
    </citation>
    <scope>NUCLEOTIDE SEQUENCE [LARGE SCALE GENOMIC DNA]</scope>
    <source>
        <strain evidence="1 2">DSM 1283</strain>
    </source>
</reference>
<name>A0A1I5FRB8_9FIRM</name>
<dbReference type="OrthoDB" id="5679012at2"/>
<sequence>MKVIMYGTGICQDCVKANEVLKDYSNIELDYRNITETTTVLKEFLAYRDHESMFAPFVEAGKIGIPFFILEDGRKTFELSDFVDIEKSEIQSSIGSCSIEGKGQC</sequence>
<organism evidence="1 2">
    <name type="scientific">Anaerocolumna aminovalerica</name>
    <dbReference type="NCBI Taxonomy" id="1527"/>
    <lineage>
        <taxon>Bacteria</taxon>
        <taxon>Bacillati</taxon>
        <taxon>Bacillota</taxon>
        <taxon>Clostridia</taxon>
        <taxon>Lachnospirales</taxon>
        <taxon>Lachnospiraceae</taxon>
        <taxon>Anaerocolumna</taxon>
    </lineage>
</organism>
<accession>A0A1I5FRB8</accession>
<dbReference type="SUPFAM" id="SSF52833">
    <property type="entry name" value="Thioredoxin-like"/>
    <property type="match status" value="1"/>
</dbReference>
<proteinExistence type="predicted"/>
<evidence type="ECO:0000313" key="2">
    <source>
        <dbReference type="Proteomes" id="UP000198806"/>
    </source>
</evidence>
<dbReference type="InterPro" id="IPR036249">
    <property type="entry name" value="Thioredoxin-like_sf"/>
</dbReference>
<dbReference type="EMBL" id="FOWD01000015">
    <property type="protein sequence ID" value="SFO26166.1"/>
    <property type="molecule type" value="Genomic_DNA"/>
</dbReference>
<dbReference type="Proteomes" id="UP000198806">
    <property type="component" value="Unassembled WGS sequence"/>
</dbReference>
<evidence type="ECO:0000313" key="1">
    <source>
        <dbReference type="EMBL" id="SFO26166.1"/>
    </source>
</evidence>
<gene>
    <name evidence="1" type="ORF">SAMN04489757_11571</name>
</gene>
<dbReference type="AlphaFoldDB" id="A0A1I5FRB8"/>
<dbReference type="STRING" id="1527.SAMN04489757_11571"/>
<keyword evidence="2" id="KW-1185">Reference proteome</keyword>